<dbReference type="Pfam" id="PF01031">
    <property type="entry name" value="Dynamin_M"/>
    <property type="match status" value="1"/>
</dbReference>
<dbReference type="Pfam" id="PF02212">
    <property type="entry name" value="GED"/>
    <property type="match status" value="1"/>
</dbReference>
<evidence type="ECO:0000313" key="7">
    <source>
        <dbReference type="Proteomes" id="UP000054166"/>
    </source>
</evidence>
<dbReference type="CDD" id="cd08771">
    <property type="entry name" value="DLP_1"/>
    <property type="match status" value="1"/>
</dbReference>
<keyword evidence="2" id="KW-0342">GTP-binding</keyword>
<dbReference type="Pfam" id="PF00350">
    <property type="entry name" value="Dynamin_N"/>
    <property type="match status" value="1"/>
</dbReference>
<feature type="domain" description="GED" evidence="4">
    <location>
        <begin position="671"/>
        <end position="764"/>
    </location>
</feature>
<dbReference type="InterPro" id="IPR030381">
    <property type="entry name" value="G_DYNAMIN_dom"/>
</dbReference>
<dbReference type="GO" id="GO:0003924">
    <property type="term" value="F:GTPase activity"/>
    <property type="evidence" value="ECO:0007669"/>
    <property type="project" value="InterPro"/>
</dbReference>
<dbReference type="GO" id="GO:0005525">
    <property type="term" value="F:GTP binding"/>
    <property type="evidence" value="ECO:0007669"/>
    <property type="project" value="InterPro"/>
</dbReference>
<evidence type="ECO:0000256" key="1">
    <source>
        <dbReference type="ARBA" id="ARBA00022741"/>
    </source>
</evidence>
<dbReference type="InterPro" id="IPR003130">
    <property type="entry name" value="GED"/>
</dbReference>
<dbReference type="OrthoDB" id="5061070at2759"/>
<keyword evidence="7" id="KW-1185">Reference proteome</keyword>
<protein>
    <recommendedName>
        <fullName evidence="8">GED domain-containing protein</fullName>
    </recommendedName>
</protein>
<dbReference type="PROSITE" id="PS51388">
    <property type="entry name" value="GED"/>
    <property type="match status" value="1"/>
</dbReference>
<evidence type="ECO:0000259" key="5">
    <source>
        <dbReference type="PROSITE" id="PS51718"/>
    </source>
</evidence>
<feature type="domain" description="Dynamin-type G" evidence="5">
    <location>
        <begin position="54"/>
        <end position="361"/>
    </location>
</feature>
<accession>A0A0C3C8L7</accession>
<keyword evidence="1" id="KW-0547">Nucleotide-binding</keyword>
<dbReference type="STRING" id="765440.A0A0C3C8L7"/>
<name>A0A0C3C8L7_PILCF</name>
<dbReference type="GO" id="GO:0005874">
    <property type="term" value="C:microtubule"/>
    <property type="evidence" value="ECO:0007669"/>
    <property type="project" value="TreeGrafter"/>
</dbReference>
<dbReference type="InParanoid" id="A0A0C3C8L7"/>
<gene>
    <name evidence="6" type="ORF">PILCRDRAFT_5119</name>
</gene>
<dbReference type="SUPFAM" id="SSF52540">
    <property type="entry name" value="P-loop containing nucleoside triphosphate hydrolases"/>
    <property type="match status" value="1"/>
</dbReference>
<dbReference type="Proteomes" id="UP000054166">
    <property type="component" value="Unassembled WGS sequence"/>
</dbReference>
<dbReference type="SMART" id="SM00053">
    <property type="entry name" value="DYNc"/>
    <property type="match status" value="1"/>
</dbReference>
<dbReference type="GO" id="GO:0008017">
    <property type="term" value="F:microtubule binding"/>
    <property type="evidence" value="ECO:0007669"/>
    <property type="project" value="TreeGrafter"/>
</dbReference>
<dbReference type="InterPro" id="IPR000375">
    <property type="entry name" value="Dynamin_stalk"/>
</dbReference>
<dbReference type="EMBL" id="KN832983">
    <property type="protein sequence ID" value="KIM86047.1"/>
    <property type="molecule type" value="Genomic_DNA"/>
</dbReference>
<dbReference type="PANTHER" id="PTHR11566">
    <property type="entry name" value="DYNAMIN"/>
    <property type="match status" value="1"/>
</dbReference>
<organism evidence="6 7">
    <name type="scientific">Piloderma croceum (strain F 1598)</name>
    <dbReference type="NCBI Taxonomy" id="765440"/>
    <lineage>
        <taxon>Eukaryota</taxon>
        <taxon>Fungi</taxon>
        <taxon>Dikarya</taxon>
        <taxon>Basidiomycota</taxon>
        <taxon>Agaricomycotina</taxon>
        <taxon>Agaricomycetes</taxon>
        <taxon>Agaricomycetidae</taxon>
        <taxon>Atheliales</taxon>
        <taxon>Atheliaceae</taxon>
        <taxon>Piloderma</taxon>
    </lineage>
</organism>
<dbReference type="InterPro" id="IPR001401">
    <property type="entry name" value="Dynamin_GTPase"/>
</dbReference>
<reference evidence="6 7" key="1">
    <citation type="submission" date="2014-04" db="EMBL/GenBank/DDBJ databases">
        <authorList>
            <consortium name="DOE Joint Genome Institute"/>
            <person name="Kuo A."/>
            <person name="Tarkka M."/>
            <person name="Buscot F."/>
            <person name="Kohler A."/>
            <person name="Nagy L.G."/>
            <person name="Floudas D."/>
            <person name="Copeland A."/>
            <person name="Barry K.W."/>
            <person name="Cichocki N."/>
            <person name="Veneault-Fourrey C."/>
            <person name="LaButti K."/>
            <person name="Lindquist E.A."/>
            <person name="Lipzen A."/>
            <person name="Lundell T."/>
            <person name="Morin E."/>
            <person name="Murat C."/>
            <person name="Sun H."/>
            <person name="Tunlid A."/>
            <person name="Henrissat B."/>
            <person name="Grigoriev I.V."/>
            <person name="Hibbett D.S."/>
            <person name="Martin F."/>
            <person name="Nordberg H.P."/>
            <person name="Cantor M.N."/>
            <person name="Hua S.X."/>
        </authorList>
    </citation>
    <scope>NUCLEOTIDE SEQUENCE [LARGE SCALE GENOMIC DNA]</scope>
    <source>
        <strain evidence="6 7">F 1598</strain>
    </source>
</reference>
<dbReference type="InterPro" id="IPR027417">
    <property type="entry name" value="P-loop_NTPase"/>
</dbReference>
<dbReference type="PROSITE" id="PS51718">
    <property type="entry name" value="G_DYNAMIN_2"/>
    <property type="match status" value="1"/>
</dbReference>
<evidence type="ECO:0000256" key="3">
    <source>
        <dbReference type="SAM" id="MobiDB-lite"/>
    </source>
</evidence>
<evidence type="ECO:0008006" key="8">
    <source>
        <dbReference type="Google" id="ProtNLM"/>
    </source>
</evidence>
<dbReference type="SMART" id="SM00302">
    <property type="entry name" value="GED"/>
    <property type="match status" value="1"/>
</dbReference>
<evidence type="ECO:0000256" key="2">
    <source>
        <dbReference type="ARBA" id="ARBA00023134"/>
    </source>
</evidence>
<evidence type="ECO:0000259" key="4">
    <source>
        <dbReference type="PROSITE" id="PS51388"/>
    </source>
</evidence>
<dbReference type="Gene3D" id="1.20.120.1240">
    <property type="entry name" value="Dynamin, middle domain"/>
    <property type="match status" value="1"/>
</dbReference>
<reference evidence="7" key="2">
    <citation type="submission" date="2015-01" db="EMBL/GenBank/DDBJ databases">
        <title>Evolutionary Origins and Diversification of the Mycorrhizal Mutualists.</title>
        <authorList>
            <consortium name="DOE Joint Genome Institute"/>
            <consortium name="Mycorrhizal Genomics Consortium"/>
            <person name="Kohler A."/>
            <person name="Kuo A."/>
            <person name="Nagy L.G."/>
            <person name="Floudas D."/>
            <person name="Copeland A."/>
            <person name="Barry K.W."/>
            <person name="Cichocki N."/>
            <person name="Veneault-Fourrey C."/>
            <person name="LaButti K."/>
            <person name="Lindquist E.A."/>
            <person name="Lipzen A."/>
            <person name="Lundell T."/>
            <person name="Morin E."/>
            <person name="Murat C."/>
            <person name="Riley R."/>
            <person name="Ohm R."/>
            <person name="Sun H."/>
            <person name="Tunlid A."/>
            <person name="Henrissat B."/>
            <person name="Grigoriev I.V."/>
            <person name="Hibbett D.S."/>
            <person name="Martin F."/>
        </authorList>
    </citation>
    <scope>NUCLEOTIDE SEQUENCE [LARGE SCALE GENOMIC DNA]</scope>
    <source>
        <strain evidence="7">F 1598</strain>
    </source>
</reference>
<dbReference type="Gene3D" id="3.40.50.300">
    <property type="entry name" value="P-loop containing nucleotide triphosphate hydrolases"/>
    <property type="match status" value="1"/>
</dbReference>
<dbReference type="InterPro" id="IPR045063">
    <property type="entry name" value="Dynamin_N"/>
</dbReference>
<evidence type="ECO:0000313" key="6">
    <source>
        <dbReference type="EMBL" id="KIM86047.1"/>
    </source>
</evidence>
<dbReference type="GO" id="GO:0005737">
    <property type="term" value="C:cytoplasm"/>
    <property type="evidence" value="ECO:0007669"/>
    <property type="project" value="TreeGrafter"/>
</dbReference>
<feature type="region of interest" description="Disordered" evidence="3">
    <location>
        <begin position="1"/>
        <end position="29"/>
    </location>
</feature>
<proteinExistence type="predicted"/>
<dbReference type="AlphaFoldDB" id="A0A0C3C8L7"/>
<dbReference type="PRINTS" id="PR00195">
    <property type="entry name" value="DYNAMIN"/>
</dbReference>
<dbReference type="InterPro" id="IPR020850">
    <property type="entry name" value="GED_dom"/>
</dbReference>
<dbReference type="InterPro" id="IPR022812">
    <property type="entry name" value="Dynamin"/>
</dbReference>
<sequence>MSIDDSGFSTPSSLLPSDEGDNVGVGLANPQLSQGRRRMLDLVNRLHSTGVQIDMDLPQIAVIGAQSAGKSSLIESISGITLPRAAGTCTRCPTECRLSYANEDWKCVISLRFITDARGQLLGQVRNDRFGPTIYDKAEVEERIRRAQRAILNPSTEARHFLQGDDEDPEERQLTFSNNCVSLQISGRDVADLSFVDLPGLIASVGKGGNANDIELVKNLVTSYIHKPSCLILSTVACETDFENQGAHHLAKLNDPDGKRTIGVLTKPDRIPPGEEDRWLRFIRNESEALQNGWYCVKQPNSKLLSEGVSWMEARTQENDYFSMTAPWSSLESIYQNHLRTSNLTERLSIILSELISKRLPEIHEELQNLLRKTETSIHQLPKPPSSDPFGEVMRLIGDFTSSLSRHVEGTPDEDGLLQSIRPAQLRFQRAIRETVPEFLPYERRHAANRSLPAAEFLANEEDSDEDEMDATNEKDTIYIDEVFERAQMARTRELPDNYPFVVQQAYISSIIAKWHDPALNLFDAVHRVLCDQVKQIIVEHFGDFGRGGLLQSVQLVMTEHIKQCGDRTKERISWLMNVERRPYTLNTHYYSDYRDKFLSFYRGCREMGDNGQVMKNLQSYKPHVANNFISPNPVQTNLAQILSSLPHIGITGTQATDLAKLFPPDPMEPALDIMAGVRAYFQVAYKRFSDIVPMAIDHEFVSGVERDIQSALLKGLGLSGKDGFQIARQLVQEPHNVSARREELKKKLDRLNTARNELLHVGL</sequence>
<dbReference type="GO" id="GO:0016020">
    <property type="term" value="C:membrane"/>
    <property type="evidence" value="ECO:0007669"/>
    <property type="project" value="TreeGrafter"/>
</dbReference>
<dbReference type="HOGENOM" id="CLU_008964_4_1_1"/>